<dbReference type="InterPro" id="IPR013113">
    <property type="entry name" value="SIP_FAD-bd"/>
</dbReference>
<accession>A0A9X2D821</accession>
<dbReference type="InterPro" id="IPR017938">
    <property type="entry name" value="Riboflavin_synthase-like_b-brl"/>
</dbReference>
<evidence type="ECO:0000313" key="3">
    <source>
        <dbReference type="EMBL" id="MCM0620881.1"/>
    </source>
</evidence>
<proteinExistence type="predicted"/>
<feature type="compositionally biased region" description="Gly residues" evidence="1">
    <location>
        <begin position="40"/>
        <end position="49"/>
    </location>
</feature>
<sequence length="401" mass="42926">MTKHHHRDVPGHADETPTPTSGRRRDRGRPDDRGPRGRRGPGGPGGPRGGADSSLRDELGELHHLVRQIGRGGSDAQRDAAVALLAETRRALHGVLATEVTDLAAAPREDGPRPARAARPPRGERPGRGGSTRLTVTRTESLVPGLRRVWFHSEDLSAFASSDATDRYVKLVFARDGGDPTRFADLDLRAARGTVPDEELPVVRTYTALFPDVEAGTLAIDFVLHGDEGVAGPWAAAAEPGDVLLAKGPGGGYRPDPSADWYLLVGDEAALPAVLSALDVLPDAAVARVLILVQDEAHEPDLAAALGRPLPAGVQVGFVHRAAGGDLLEAVREMDWPEGVVDAFVHGEAEATMKRLRPYLIGERGVDRRAASISGYWREGRTEDGFRDWKRAQADDEGATR</sequence>
<dbReference type="Gene3D" id="2.40.30.10">
    <property type="entry name" value="Translation factors"/>
    <property type="match status" value="1"/>
</dbReference>
<protein>
    <submittedName>
        <fullName evidence="3">Siderophore-interacting protein</fullName>
    </submittedName>
</protein>
<dbReference type="InterPro" id="IPR007037">
    <property type="entry name" value="SIP_rossman_dom"/>
</dbReference>
<dbReference type="Proteomes" id="UP001139485">
    <property type="component" value="Unassembled WGS sequence"/>
</dbReference>
<reference evidence="3" key="1">
    <citation type="submission" date="2022-05" db="EMBL/GenBank/DDBJ databases">
        <authorList>
            <person name="Tuo L."/>
        </authorList>
    </citation>
    <scope>NUCLEOTIDE SEQUENCE</scope>
    <source>
        <strain evidence="3">BSK12Z-4</strain>
    </source>
</reference>
<name>A0A9X2D821_9ACTN</name>
<dbReference type="Pfam" id="PF04954">
    <property type="entry name" value="SIP"/>
    <property type="match status" value="1"/>
</dbReference>
<dbReference type="InterPro" id="IPR017927">
    <property type="entry name" value="FAD-bd_FR_type"/>
</dbReference>
<comment type="caution">
    <text evidence="3">The sequence shown here is derived from an EMBL/GenBank/DDBJ whole genome shotgun (WGS) entry which is preliminary data.</text>
</comment>
<dbReference type="PANTHER" id="PTHR30157">
    <property type="entry name" value="FERRIC REDUCTASE, NADPH-DEPENDENT"/>
    <property type="match status" value="1"/>
</dbReference>
<evidence type="ECO:0000256" key="1">
    <source>
        <dbReference type="SAM" id="MobiDB-lite"/>
    </source>
</evidence>
<dbReference type="InterPro" id="IPR039261">
    <property type="entry name" value="FNR_nucleotide-bd"/>
</dbReference>
<gene>
    <name evidence="3" type="ORF">M8330_11325</name>
</gene>
<dbReference type="GO" id="GO:0016491">
    <property type="term" value="F:oxidoreductase activity"/>
    <property type="evidence" value="ECO:0007669"/>
    <property type="project" value="InterPro"/>
</dbReference>
<dbReference type="Pfam" id="PF08021">
    <property type="entry name" value="FAD_binding_9"/>
    <property type="match status" value="1"/>
</dbReference>
<dbReference type="Gene3D" id="3.40.50.80">
    <property type="entry name" value="Nucleotide-binding domain of ferredoxin-NADP reductase (FNR) module"/>
    <property type="match status" value="1"/>
</dbReference>
<dbReference type="CDD" id="cd06193">
    <property type="entry name" value="siderophore_interacting"/>
    <property type="match status" value="1"/>
</dbReference>
<organism evidence="3 4">
    <name type="scientific">Nocardioides bruguierae</name>
    <dbReference type="NCBI Taxonomy" id="2945102"/>
    <lineage>
        <taxon>Bacteria</taxon>
        <taxon>Bacillati</taxon>
        <taxon>Actinomycetota</taxon>
        <taxon>Actinomycetes</taxon>
        <taxon>Propionibacteriales</taxon>
        <taxon>Nocardioidaceae</taxon>
        <taxon>Nocardioides</taxon>
    </lineage>
</organism>
<dbReference type="PROSITE" id="PS51384">
    <property type="entry name" value="FAD_FR"/>
    <property type="match status" value="1"/>
</dbReference>
<dbReference type="EMBL" id="JAMOIL010000012">
    <property type="protein sequence ID" value="MCM0620881.1"/>
    <property type="molecule type" value="Genomic_DNA"/>
</dbReference>
<dbReference type="AlphaFoldDB" id="A0A9X2D821"/>
<dbReference type="PANTHER" id="PTHR30157:SF0">
    <property type="entry name" value="NADPH-DEPENDENT FERRIC-CHELATE REDUCTASE"/>
    <property type="match status" value="1"/>
</dbReference>
<dbReference type="SUPFAM" id="SSF63380">
    <property type="entry name" value="Riboflavin synthase domain-like"/>
    <property type="match status" value="1"/>
</dbReference>
<feature type="region of interest" description="Disordered" evidence="1">
    <location>
        <begin position="1"/>
        <end position="55"/>
    </location>
</feature>
<dbReference type="RefSeq" id="WP_250827404.1">
    <property type="nucleotide sequence ID" value="NZ_JAMOIL010000012.1"/>
</dbReference>
<evidence type="ECO:0000313" key="4">
    <source>
        <dbReference type="Proteomes" id="UP001139485"/>
    </source>
</evidence>
<dbReference type="InterPro" id="IPR039374">
    <property type="entry name" value="SIP_fam"/>
</dbReference>
<feature type="domain" description="FAD-binding FR-type" evidence="2">
    <location>
        <begin position="129"/>
        <end position="256"/>
    </location>
</feature>
<keyword evidence="4" id="KW-1185">Reference proteome</keyword>
<evidence type="ECO:0000259" key="2">
    <source>
        <dbReference type="PROSITE" id="PS51384"/>
    </source>
</evidence>
<feature type="region of interest" description="Disordered" evidence="1">
    <location>
        <begin position="103"/>
        <end position="133"/>
    </location>
</feature>